<feature type="compositionally biased region" description="Low complexity" evidence="1">
    <location>
        <begin position="96"/>
        <end position="107"/>
    </location>
</feature>
<organism evidence="3 4">
    <name type="scientific">Leucocoprinus birnbaumii</name>
    <dbReference type="NCBI Taxonomy" id="56174"/>
    <lineage>
        <taxon>Eukaryota</taxon>
        <taxon>Fungi</taxon>
        <taxon>Dikarya</taxon>
        <taxon>Basidiomycota</taxon>
        <taxon>Agaricomycotina</taxon>
        <taxon>Agaricomycetes</taxon>
        <taxon>Agaricomycetidae</taxon>
        <taxon>Agaricales</taxon>
        <taxon>Agaricineae</taxon>
        <taxon>Agaricaceae</taxon>
        <taxon>Leucocoprinus</taxon>
    </lineage>
</organism>
<comment type="caution">
    <text evidence="3">The sequence shown here is derived from an EMBL/GenBank/DDBJ whole genome shotgun (WGS) entry which is preliminary data.</text>
</comment>
<gene>
    <name evidence="3" type="ORF">NP233_g9137</name>
</gene>
<keyword evidence="2" id="KW-1133">Transmembrane helix</keyword>
<evidence type="ECO:0000313" key="4">
    <source>
        <dbReference type="Proteomes" id="UP001213000"/>
    </source>
</evidence>
<feature type="region of interest" description="Disordered" evidence="1">
    <location>
        <begin position="64"/>
        <end position="116"/>
    </location>
</feature>
<evidence type="ECO:0000256" key="2">
    <source>
        <dbReference type="SAM" id="Phobius"/>
    </source>
</evidence>
<reference evidence="3" key="1">
    <citation type="submission" date="2022-07" db="EMBL/GenBank/DDBJ databases">
        <title>Genome Sequence of Leucocoprinus birnbaumii.</title>
        <authorList>
            <person name="Buettner E."/>
        </authorList>
    </citation>
    <scope>NUCLEOTIDE SEQUENCE</scope>
    <source>
        <strain evidence="3">VT141</strain>
    </source>
</reference>
<sequence>MSSVEVPPRPHRDEDTRRLARKESMPAWLPISIFLGTSLAVGLPILMFRRARATAFKMSIDDPSAAPPRRVLVSSSSPAPVTISRTANSSSRRFRSLPTTPTTSSTTEFKDSPSEWDSHPSLLTALSKSTTSNALLAGKAFLIATTLVGIGAFGVVSAVQHLTGAHTVADFARLMRFWTDQNLRPITDRIHRPPENEEERKTALEIAAFGMGEDEEWTWEEAEKRMKKAYEEGGFSLWGQVALRELEAEARVERARRRREVASEAASRSSVSP</sequence>
<protein>
    <submittedName>
        <fullName evidence="3">Uncharacterized protein</fullName>
    </submittedName>
</protein>
<feature type="compositionally biased region" description="Low complexity" evidence="1">
    <location>
        <begin position="67"/>
        <end position="81"/>
    </location>
</feature>
<name>A0AAD5VLJ9_9AGAR</name>
<keyword evidence="4" id="KW-1185">Reference proteome</keyword>
<dbReference type="Proteomes" id="UP001213000">
    <property type="component" value="Unassembled WGS sequence"/>
</dbReference>
<keyword evidence="2" id="KW-0812">Transmembrane</keyword>
<keyword evidence="2" id="KW-0472">Membrane</keyword>
<evidence type="ECO:0000313" key="3">
    <source>
        <dbReference type="EMBL" id="KAJ3563139.1"/>
    </source>
</evidence>
<proteinExistence type="predicted"/>
<dbReference type="AlphaFoldDB" id="A0AAD5VLJ9"/>
<accession>A0AAD5VLJ9</accession>
<dbReference type="EMBL" id="JANIEX010000792">
    <property type="protein sequence ID" value="KAJ3563139.1"/>
    <property type="molecule type" value="Genomic_DNA"/>
</dbReference>
<evidence type="ECO:0000256" key="1">
    <source>
        <dbReference type="SAM" id="MobiDB-lite"/>
    </source>
</evidence>
<feature type="transmembrane region" description="Helical" evidence="2">
    <location>
        <begin position="27"/>
        <end position="48"/>
    </location>
</feature>